<proteinExistence type="predicted"/>
<feature type="compositionally biased region" description="Basic and acidic residues" evidence="3">
    <location>
        <begin position="741"/>
        <end position="759"/>
    </location>
</feature>
<dbReference type="PANTHER" id="PTHR12124">
    <property type="entry name" value="POLYMYOSITIS/SCLERODERMA AUTOANTIGEN-RELATED"/>
    <property type="match status" value="1"/>
</dbReference>
<reference evidence="5 6" key="1">
    <citation type="submission" date="2016-05" db="EMBL/GenBank/DDBJ databases">
        <title>Nuclear genome of Blastocystis sp. subtype 1 NandII.</title>
        <authorList>
            <person name="Gentekaki E."/>
            <person name="Curtis B."/>
            <person name="Stairs C."/>
            <person name="Eme L."/>
            <person name="Herman E."/>
            <person name="Klimes V."/>
            <person name="Arias M.C."/>
            <person name="Elias M."/>
            <person name="Hilliou F."/>
            <person name="Klute M."/>
            <person name="Malik S.-B."/>
            <person name="Pightling A."/>
            <person name="Rachubinski R."/>
            <person name="Salas D."/>
            <person name="Schlacht A."/>
            <person name="Suga H."/>
            <person name="Archibald J."/>
            <person name="Ball S.G."/>
            <person name="Clark G."/>
            <person name="Dacks J."/>
            <person name="Van Der Giezen M."/>
            <person name="Tsaousis A."/>
            <person name="Roger A."/>
        </authorList>
    </citation>
    <scope>NUCLEOTIDE SEQUENCE [LARGE SCALE GENOMIC DNA]</scope>
    <source>
        <strain evidence="6">ATCC 50177 / NandII</strain>
    </source>
</reference>
<dbReference type="GO" id="GO:0000467">
    <property type="term" value="P:exonucleolytic trimming to generate mature 3'-end of 5.8S rRNA from tricistronic rRNA transcript (SSU-rRNA, 5.8S rRNA, LSU-rRNA)"/>
    <property type="evidence" value="ECO:0007669"/>
    <property type="project" value="InterPro"/>
</dbReference>
<feature type="region of interest" description="Disordered" evidence="3">
    <location>
        <begin position="741"/>
        <end position="760"/>
    </location>
</feature>
<dbReference type="SMART" id="SM00474">
    <property type="entry name" value="35EXOc"/>
    <property type="match status" value="1"/>
</dbReference>
<organism evidence="5 6">
    <name type="scientific">Blastocystis sp. subtype 1 (strain ATCC 50177 / NandII)</name>
    <dbReference type="NCBI Taxonomy" id="478820"/>
    <lineage>
        <taxon>Eukaryota</taxon>
        <taxon>Sar</taxon>
        <taxon>Stramenopiles</taxon>
        <taxon>Bigyra</taxon>
        <taxon>Opalozoa</taxon>
        <taxon>Opalinata</taxon>
        <taxon>Blastocystidae</taxon>
        <taxon>Blastocystis</taxon>
    </lineage>
</organism>
<evidence type="ECO:0000313" key="6">
    <source>
        <dbReference type="Proteomes" id="UP000078348"/>
    </source>
</evidence>
<gene>
    <name evidence="5" type="ORF">AV274_5303</name>
</gene>
<dbReference type="GO" id="GO:0000176">
    <property type="term" value="C:nuclear exosome (RNase complex)"/>
    <property type="evidence" value="ECO:0007669"/>
    <property type="project" value="TreeGrafter"/>
</dbReference>
<dbReference type="Pfam" id="PF00570">
    <property type="entry name" value="HRDC"/>
    <property type="match status" value="1"/>
</dbReference>
<dbReference type="OrthoDB" id="2250022at2759"/>
<dbReference type="PROSITE" id="PS50967">
    <property type="entry name" value="HRDC"/>
    <property type="match status" value="1"/>
</dbReference>
<keyword evidence="6" id="KW-1185">Reference proteome</keyword>
<dbReference type="InterPro" id="IPR002562">
    <property type="entry name" value="3'-5'_exonuclease_dom"/>
</dbReference>
<dbReference type="AlphaFoldDB" id="A0A196S7I0"/>
<dbReference type="GO" id="GO:0071051">
    <property type="term" value="P:poly(A)-dependent snoRNA 3'-end processing"/>
    <property type="evidence" value="ECO:0007669"/>
    <property type="project" value="TreeGrafter"/>
</dbReference>
<dbReference type="GO" id="GO:0003727">
    <property type="term" value="F:single-stranded RNA binding"/>
    <property type="evidence" value="ECO:0007669"/>
    <property type="project" value="TreeGrafter"/>
</dbReference>
<dbReference type="GO" id="GO:0071044">
    <property type="term" value="P:histone mRNA catabolic process"/>
    <property type="evidence" value="ECO:0007669"/>
    <property type="project" value="TreeGrafter"/>
</dbReference>
<dbReference type="Pfam" id="PF01612">
    <property type="entry name" value="DNA_pol_A_exo1"/>
    <property type="match status" value="1"/>
</dbReference>
<accession>A0A196S7I0</accession>
<dbReference type="GO" id="GO:0071037">
    <property type="term" value="P:nuclear polyadenylation-dependent snRNA catabolic process"/>
    <property type="evidence" value="ECO:0007669"/>
    <property type="project" value="TreeGrafter"/>
</dbReference>
<evidence type="ECO:0000256" key="2">
    <source>
        <dbReference type="ARBA" id="ARBA00023242"/>
    </source>
</evidence>
<dbReference type="Proteomes" id="UP000078348">
    <property type="component" value="Unassembled WGS sequence"/>
</dbReference>
<dbReference type="InterPro" id="IPR002121">
    <property type="entry name" value="HRDC_dom"/>
</dbReference>
<dbReference type="SUPFAM" id="SSF53098">
    <property type="entry name" value="Ribonuclease H-like"/>
    <property type="match status" value="1"/>
</dbReference>
<dbReference type="GO" id="GO:0071039">
    <property type="term" value="P:nuclear polyadenylation-dependent CUT catabolic process"/>
    <property type="evidence" value="ECO:0007669"/>
    <property type="project" value="TreeGrafter"/>
</dbReference>
<evidence type="ECO:0000259" key="4">
    <source>
        <dbReference type="PROSITE" id="PS50967"/>
    </source>
</evidence>
<dbReference type="InterPro" id="IPR036397">
    <property type="entry name" value="RNaseH_sf"/>
</dbReference>
<dbReference type="GO" id="GO:0000175">
    <property type="term" value="F:3'-5'-RNA exonuclease activity"/>
    <property type="evidence" value="ECO:0007669"/>
    <property type="project" value="InterPro"/>
</dbReference>
<dbReference type="STRING" id="478820.A0A196S7I0"/>
<evidence type="ECO:0000256" key="3">
    <source>
        <dbReference type="SAM" id="MobiDB-lite"/>
    </source>
</evidence>
<dbReference type="SMART" id="SM00341">
    <property type="entry name" value="HRDC"/>
    <property type="match status" value="1"/>
</dbReference>
<dbReference type="GO" id="GO:0071038">
    <property type="term" value="P:TRAMP-dependent tRNA surveillance pathway"/>
    <property type="evidence" value="ECO:0007669"/>
    <property type="project" value="TreeGrafter"/>
</dbReference>
<dbReference type="EMBL" id="LXWW01000479">
    <property type="protein sequence ID" value="OAO13010.1"/>
    <property type="molecule type" value="Genomic_DNA"/>
</dbReference>
<protein>
    <submittedName>
        <fullName evidence="5">Exosome component 10</fullName>
    </submittedName>
</protein>
<dbReference type="Gene3D" id="3.30.420.10">
    <property type="entry name" value="Ribonuclease H-like superfamily/Ribonuclease H"/>
    <property type="match status" value="1"/>
</dbReference>
<comment type="caution">
    <text evidence="5">The sequence shown here is derived from an EMBL/GenBank/DDBJ whole genome shotgun (WGS) entry which is preliminary data.</text>
</comment>
<dbReference type="InterPro" id="IPR045092">
    <property type="entry name" value="Rrp6-like"/>
</dbReference>
<keyword evidence="2" id="KW-0539">Nucleus</keyword>
<dbReference type="PANTHER" id="PTHR12124:SF47">
    <property type="entry name" value="EXOSOME COMPONENT 10"/>
    <property type="match status" value="1"/>
</dbReference>
<name>A0A196S7I0_BLAHN</name>
<dbReference type="Gene3D" id="1.10.150.80">
    <property type="entry name" value="HRDC domain"/>
    <property type="match status" value="1"/>
</dbReference>
<dbReference type="GO" id="GO:0000166">
    <property type="term" value="F:nucleotide binding"/>
    <property type="evidence" value="ECO:0007669"/>
    <property type="project" value="InterPro"/>
</dbReference>
<dbReference type="GO" id="GO:0071040">
    <property type="term" value="P:nuclear polyadenylation-dependent antisense transcript catabolic process"/>
    <property type="evidence" value="ECO:0007669"/>
    <property type="project" value="TreeGrafter"/>
</dbReference>
<dbReference type="SUPFAM" id="SSF47819">
    <property type="entry name" value="HRDC-like"/>
    <property type="match status" value="1"/>
</dbReference>
<dbReference type="InterPro" id="IPR010997">
    <property type="entry name" value="HRDC-like_sf"/>
</dbReference>
<comment type="subcellular location">
    <subcellularLocation>
        <location evidence="1">Nucleus</location>
    </subcellularLocation>
</comment>
<evidence type="ECO:0000256" key="1">
    <source>
        <dbReference type="ARBA" id="ARBA00004123"/>
    </source>
</evidence>
<dbReference type="InterPro" id="IPR044876">
    <property type="entry name" value="HRDC_dom_sf"/>
</dbReference>
<evidence type="ECO:0000313" key="5">
    <source>
        <dbReference type="EMBL" id="OAO13010.1"/>
    </source>
</evidence>
<sequence>MRGRYRSQNEFLCDNILVQGDYNYFTAFPEFTTMCNYIRTLSIRCYQMLFDLYEPNNGLSLLEIPELEFGGDYEIISQLEDFMFSMIESCLNATVRVTDPIKDSAKLIEETQQRIHFPQIEYSNITEKPQENFSDKVDAMDLNFAPKLRIKHNAIKEWVNEKISRIPGIFFQDDYMHELGIDPKTQLISIYRNPYSYEIHNIEYEDWEVRGDMTIPPLLELDATPVEVVDSEEKMKHLVSVLQTCRFISVSVMQHHYRSYLGYCSVIMISSPTTDYIVDAIKAHDSCWMLNEVFTNPAILKVMFDAAEPLLWLQRDFGVFLVNLIDVQLALTMLGEKKLSVGDVLKAQLGIYINMRYKRADWRTRPLTPEMELFVRQTTHYNLSITQTLVGRLRSLSNRHINRIVEVLSTCNEMCLATYHKPVQTYETGETALAELGLLLTPVQKTIFLSLYYWRDVVARELDESVQFILPLLHILRVVDAQPQTVEALQQALTPMSEVVARRIDRLMSIVRQCAGAKATDKNIFPLIVQEGCANGTDILKQILENDRCLFNGIAITDVSFPATATLQQLTEYEANEARSNAQDLQIRINRGRFRLLSSSDASADKFLVYTPNTLPYNPSAPFRNALPYIPLQFTPTGVAIDPVIPKEFVNPCVERFVNTINETLAPGLLEEQRLIREQLHLDHIQSELQHLGSVVEDDTIALTPDAEQLIREFSEESGIAVPEGLPPCSLKEIYQLPHKKNAEEKEKEKERELKKNEKGGAASLDISKLLGVESTKEMSDDQFMSHIGWTEEQDEVFASASENIMYPFTKE</sequence>
<feature type="domain" description="HRDC" evidence="4">
    <location>
        <begin position="441"/>
        <end position="521"/>
    </location>
</feature>
<dbReference type="GO" id="GO:0005730">
    <property type="term" value="C:nucleolus"/>
    <property type="evidence" value="ECO:0007669"/>
    <property type="project" value="TreeGrafter"/>
</dbReference>
<dbReference type="InterPro" id="IPR012337">
    <property type="entry name" value="RNaseH-like_sf"/>
</dbReference>
<dbReference type="GO" id="GO:0071036">
    <property type="term" value="P:nuclear polyadenylation-dependent snoRNA catabolic process"/>
    <property type="evidence" value="ECO:0007669"/>
    <property type="project" value="TreeGrafter"/>
</dbReference>
<dbReference type="GO" id="GO:0071035">
    <property type="term" value="P:nuclear polyadenylation-dependent rRNA catabolic process"/>
    <property type="evidence" value="ECO:0007669"/>
    <property type="project" value="TreeGrafter"/>
</dbReference>